<name>A0A3R9QH49_9BACT</name>
<evidence type="ECO:0000313" key="2">
    <source>
        <dbReference type="EMBL" id="RSL16465.1"/>
    </source>
</evidence>
<evidence type="ECO:0000313" key="3">
    <source>
        <dbReference type="Proteomes" id="UP000269669"/>
    </source>
</evidence>
<organism evidence="2 3">
    <name type="scientific">Edaphobacter aggregans</name>
    <dbReference type="NCBI Taxonomy" id="570835"/>
    <lineage>
        <taxon>Bacteria</taxon>
        <taxon>Pseudomonadati</taxon>
        <taxon>Acidobacteriota</taxon>
        <taxon>Terriglobia</taxon>
        <taxon>Terriglobales</taxon>
        <taxon>Acidobacteriaceae</taxon>
        <taxon>Edaphobacter</taxon>
    </lineage>
</organism>
<dbReference type="Gene3D" id="3.30.420.40">
    <property type="match status" value="2"/>
</dbReference>
<dbReference type="RefSeq" id="WP_125485062.1">
    <property type="nucleotide sequence ID" value="NZ_RSDW01000001.1"/>
</dbReference>
<dbReference type="AlphaFoldDB" id="A0A3R9QH49"/>
<dbReference type="OrthoDB" id="107963at2"/>
<dbReference type="GO" id="GO:0016301">
    <property type="term" value="F:kinase activity"/>
    <property type="evidence" value="ECO:0007669"/>
    <property type="project" value="UniProtKB-KW"/>
</dbReference>
<dbReference type="PANTHER" id="PTHR18964">
    <property type="entry name" value="ROK (REPRESSOR, ORF, KINASE) FAMILY"/>
    <property type="match status" value="1"/>
</dbReference>
<dbReference type="PANTHER" id="PTHR18964:SF149">
    <property type="entry name" value="BIFUNCTIONAL UDP-N-ACETYLGLUCOSAMINE 2-EPIMERASE_N-ACETYLMANNOSAMINE KINASE"/>
    <property type="match status" value="1"/>
</dbReference>
<keyword evidence="3" id="KW-1185">Reference proteome</keyword>
<protein>
    <submittedName>
        <fullName evidence="2">Putative NBD/HSP70 family sugar kinase</fullName>
    </submittedName>
</protein>
<dbReference type="InterPro" id="IPR000600">
    <property type="entry name" value="ROK"/>
</dbReference>
<comment type="caution">
    <text evidence="2">The sequence shown here is derived from an EMBL/GenBank/DDBJ whole genome shotgun (WGS) entry which is preliminary data.</text>
</comment>
<dbReference type="SUPFAM" id="SSF53067">
    <property type="entry name" value="Actin-like ATPase domain"/>
    <property type="match status" value="1"/>
</dbReference>
<dbReference type="Pfam" id="PF00480">
    <property type="entry name" value="ROK"/>
    <property type="match status" value="1"/>
</dbReference>
<reference evidence="2 3" key="1">
    <citation type="submission" date="2018-12" db="EMBL/GenBank/DDBJ databases">
        <title>Sequencing of bacterial isolates from soil warming experiment in Harvard Forest, Massachusetts, USA.</title>
        <authorList>
            <person name="Deangelis K."/>
        </authorList>
    </citation>
    <scope>NUCLEOTIDE SEQUENCE [LARGE SCALE GENOMIC DNA]</scope>
    <source>
        <strain evidence="2 3">EB153</strain>
    </source>
</reference>
<accession>A0A3R9QH49</accession>
<keyword evidence="2" id="KW-0418">Kinase</keyword>
<keyword evidence="2" id="KW-0808">Transferase</keyword>
<proteinExistence type="inferred from homology"/>
<dbReference type="InterPro" id="IPR043129">
    <property type="entry name" value="ATPase_NBD"/>
</dbReference>
<sequence>MSKTIGVTLSDGIVAGLVVDHKLEGGLRRFPENEEDRDALVELHTDALVETICKEVVLAANGHKDLDAVGIAVPGLIKSGVVEEAPNLPQLKGARLRDLVASQLRSHDINTPVLVMNDADGMAAGLASVHGKLDSMIRVWTLGVGIGHGRYPFTKGVWEGGHSVVTLDDKEQFCGCGGRGHMEGIMGHRAMRLRFLDMEPEEVFEEAKKGDARCVEFKRLWHKALAAATATSIHMAGPGKFFLTGFNARFLDMPMLRDYMQQMVKMSPLQSYSLEIVEDNPEVRVIGAAVSAEQAAGI</sequence>
<comment type="similarity">
    <text evidence="1">Belongs to the ROK (NagC/XylR) family.</text>
</comment>
<gene>
    <name evidence="2" type="ORF">EDE15_1981</name>
</gene>
<dbReference type="Proteomes" id="UP000269669">
    <property type="component" value="Unassembled WGS sequence"/>
</dbReference>
<dbReference type="EMBL" id="RSDW01000001">
    <property type="protein sequence ID" value="RSL16465.1"/>
    <property type="molecule type" value="Genomic_DNA"/>
</dbReference>
<evidence type="ECO:0000256" key="1">
    <source>
        <dbReference type="ARBA" id="ARBA00006479"/>
    </source>
</evidence>